<comment type="similarity">
    <text evidence="3">Belongs to the pyruvate kinase family.</text>
</comment>
<dbReference type="GO" id="GO:0000287">
    <property type="term" value="F:magnesium ion binding"/>
    <property type="evidence" value="ECO:0007669"/>
    <property type="project" value="InterPro"/>
</dbReference>
<sequence>MIWKSTETGMNVARLNMSHEDHSSHKKTIDLVKEYNAQFNDKVIAIMLDTKGLKVRSEDVPKPILLKEGQEFNFTIKRGVKSEAVWRLKCSDIQNLCAWVWPMVVF</sequence>
<evidence type="ECO:0000256" key="7">
    <source>
        <dbReference type="ARBA" id="ARBA00022741"/>
    </source>
</evidence>
<comment type="pathway">
    <text evidence="2">Carbohydrate degradation; glycolysis; pyruvate from D-glyceraldehyde 3-phosphate: step 5/5.</text>
</comment>
<dbReference type="InterPro" id="IPR001697">
    <property type="entry name" value="Pyr_Knase"/>
</dbReference>
<evidence type="ECO:0000256" key="3">
    <source>
        <dbReference type="ARBA" id="ARBA00008663"/>
    </source>
</evidence>
<dbReference type="SUPFAM" id="SSF51621">
    <property type="entry name" value="Phosphoenolpyruvate/pyruvate domain"/>
    <property type="match status" value="1"/>
</dbReference>
<evidence type="ECO:0000256" key="12">
    <source>
        <dbReference type="ARBA" id="ARBA00023317"/>
    </source>
</evidence>
<dbReference type="Pfam" id="PF00224">
    <property type="entry name" value="PK"/>
    <property type="match status" value="1"/>
</dbReference>
<dbReference type="EC" id="2.7.1.40" evidence="4"/>
<keyword evidence="7" id="KW-0547">Nucleotide-binding</keyword>
<keyword evidence="12" id="KW-0670">Pyruvate</keyword>
<evidence type="ECO:0000256" key="8">
    <source>
        <dbReference type="ARBA" id="ARBA00022777"/>
    </source>
</evidence>
<evidence type="ECO:0000256" key="11">
    <source>
        <dbReference type="ARBA" id="ARBA00023152"/>
    </source>
</evidence>
<dbReference type="EnsemblPlants" id="MELO3C019624.2.1">
    <property type="protein sequence ID" value="MELO3C019624.2.1"/>
    <property type="gene ID" value="MELO3C019624.2"/>
</dbReference>
<keyword evidence="6" id="KW-0479">Metal-binding</keyword>
<reference evidence="14" key="1">
    <citation type="submission" date="2023-03" db="UniProtKB">
        <authorList>
            <consortium name="EnsemblPlants"/>
        </authorList>
    </citation>
    <scope>IDENTIFICATION</scope>
</reference>
<dbReference type="GO" id="GO:0004743">
    <property type="term" value="F:pyruvate kinase activity"/>
    <property type="evidence" value="ECO:0007669"/>
    <property type="project" value="UniProtKB-EC"/>
</dbReference>
<dbReference type="GO" id="GO:0005524">
    <property type="term" value="F:ATP binding"/>
    <property type="evidence" value="ECO:0007669"/>
    <property type="project" value="UniProtKB-KW"/>
</dbReference>
<dbReference type="Gramene" id="MELO3C019624.2.1">
    <property type="protein sequence ID" value="MELO3C019624.2.1"/>
    <property type="gene ID" value="MELO3C019624.2"/>
</dbReference>
<evidence type="ECO:0000256" key="5">
    <source>
        <dbReference type="ARBA" id="ARBA00022679"/>
    </source>
</evidence>
<evidence type="ECO:0000256" key="6">
    <source>
        <dbReference type="ARBA" id="ARBA00022723"/>
    </source>
</evidence>
<evidence type="ECO:0000256" key="2">
    <source>
        <dbReference type="ARBA" id="ARBA00004997"/>
    </source>
</evidence>
<keyword evidence="5" id="KW-0808">Transferase</keyword>
<dbReference type="InterPro" id="IPR015806">
    <property type="entry name" value="Pyrv_Knase_insert_dom_sf"/>
</dbReference>
<dbReference type="AlphaFoldDB" id="A0A9I9DK13"/>
<evidence type="ECO:0000259" key="13">
    <source>
        <dbReference type="Pfam" id="PF00224"/>
    </source>
</evidence>
<keyword evidence="8" id="KW-0418">Kinase</keyword>
<comment type="cofactor">
    <cofactor evidence="1">
        <name>K(+)</name>
        <dbReference type="ChEBI" id="CHEBI:29103"/>
    </cofactor>
</comment>
<dbReference type="GO" id="GO:0016301">
    <property type="term" value="F:kinase activity"/>
    <property type="evidence" value="ECO:0007669"/>
    <property type="project" value="UniProtKB-KW"/>
</dbReference>
<proteinExistence type="inferred from homology"/>
<dbReference type="GO" id="GO:0030955">
    <property type="term" value="F:potassium ion binding"/>
    <property type="evidence" value="ECO:0007669"/>
    <property type="project" value="InterPro"/>
</dbReference>
<evidence type="ECO:0000256" key="10">
    <source>
        <dbReference type="ARBA" id="ARBA00022842"/>
    </source>
</evidence>
<protein>
    <recommendedName>
        <fullName evidence="4">pyruvate kinase</fullName>
        <ecNumber evidence="4">2.7.1.40</ecNumber>
    </recommendedName>
</protein>
<keyword evidence="9" id="KW-0067">ATP-binding</keyword>
<evidence type="ECO:0000313" key="14">
    <source>
        <dbReference type="EnsemblPlants" id="MELO3C019624.2.1"/>
    </source>
</evidence>
<organism evidence="14">
    <name type="scientific">Cucumis melo</name>
    <name type="common">Muskmelon</name>
    <dbReference type="NCBI Taxonomy" id="3656"/>
    <lineage>
        <taxon>Eukaryota</taxon>
        <taxon>Viridiplantae</taxon>
        <taxon>Streptophyta</taxon>
        <taxon>Embryophyta</taxon>
        <taxon>Tracheophyta</taxon>
        <taxon>Spermatophyta</taxon>
        <taxon>Magnoliopsida</taxon>
        <taxon>eudicotyledons</taxon>
        <taxon>Gunneridae</taxon>
        <taxon>Pentapetalae</taxon>
        <taxon>rosids</taxon>
        <taxon>fabids</taxon>
        <taxon>Cucurbitales</taxon>
        <taxon>Cucurbitaceae</taxon>
        <taxon>Benincaseae</taxon>
        <taxon>Cucumis</taxon>
    </lineage>
</organism>
<dbReference type="PANTHER" id="PTHR11817">
    <property type="entry name" value="PYRUVATE KINASE"/>
    <property type="match status" value="1"/>
</dbReference>
<dbReference type="Gene3D" id="3.20.20.60">
    <property type="entry name" value="Phosphoenolpyruvate-binding domains"/>
    <property type="match status" value="1"/>
</dbReference>
<evidence type="ECO:0000256" key="9">
    <source>
        <dbReference type="ARBA" id="ARBA00022840"/>
    </source>
</evidence>
<keyword evidence="11" id="KW-0324">Glycolysis</keyword>
<evidence type="ECO:0000256" key="4">
    <source>
        <dbReference type="ARBA" id="ARBA00012142"/>
    </source>
</evidence>
<dbReference type="Gene3D" id="2.40.33.10">
    <property type="entry name" value="PK beta-barrel domain-like"/>
    <property type="match status" value="1"/>
</dbReference>
<keyword evidence="10" id="KW-0460">Magnesium</keyword>
<dbReference type="InterPro" id="IPR015793">
    <property type="entry name" value="Pyrv_Knase_brl"/>
</dbReference>
<feature type="domain" description="Pyruvate kinase barrel" evidence="13">
    <location>
        <begin position="4"/>
        <end position="88"/>
    </location>
</feature>
<evidence type="ECO:0000256" key="1">
    <source>
        <dbReference type="ARBA" id="ARBA00001958"/>
    </source>
</evidence>
<accession>A0A9I9DK13</accession>
<dbReference type="InterPro" id="IPR015813">
    <property type="entry name" value="Pyrv/PenolPyrv_kinase-like_dom"/>
</dbReference>
<dbReference type="InterPro" id="IPR040442">
    <property type="entry name" value="Pyrv_kinase-like_dom_sf"/>
</dbReference>
<name>A0A9I9DK13_CUCME</name>